<dbReference type="EMBL" id="KZ679256">
    <property type="protein sequence ID" value="PTB46949.1"/>
    <property type="molecule type" value="Genomic_DNA"/>
</dbReference>
<reference evidence="1 2" key="1">
    <citation type="submission" date="2016-07" db="EMBL/GenBank/DDBJ databases">
        <title>Multiple horizontal gene transfer events from other fungi enriched the ability of initially mycotrophic Trichoderma (Ascomycota) to feed on dead plant biomass.</title>
        <authorList>
            <consortium name="DOE Joint Genome Institute"/>
            <person name="Aerts A."/>
            <person name="Atanasova L."/>
            <person name="Chenthamara K."/>
            <person name="Zhang J."/>
            <person name="Grujic M."/>
            <person name="Henrissat B."/>
            <person name="Kuo A."/>
            <person name="Salamov A."/>
            <person name="Lipzen A."/>
            <person name="Labutti K."/>
            <person name="Barry K."/>
            <person name="Miao Y."/>
            <person name="Rahimi M.J."/>
            <person name="Shen Q."/>
            <person name="Grigoriev I.V."/>
            <person name="Kubicek C.P."/>
            <person name="Druzhinina I.S."/>
        </authorList>
    </citation>
    <scope>NUCLEOTIDE SEQUENCE [LARGE SCALE GENOMIC DNA]</scope>
    <source>
        <strain evidence="1 2">CBS 433.97</strain>
    </source>
</reference>
<protein>
    <submittedName>
        <fullName evidence="1">Uncharacterized protein</fullName>
    </submittedName>
</protein>
<gene>
    <name evidence="1" type="ORF">M441DRAFT_227781</name>
</gene>
<organism evidence="1 2">
    <name type="scientific">Trichoderma asperellum (strain ATCC 204424 / CBS 433.97 / NBRC 101777)</name>
    <dbReference type="NCBI Taxonomy" id="1042311"/>
    <lineage>
        <taxon>Eukaryota</taxon>
        <taxon>Fungi</taxon>
        <taxon>Dikarya</taxon>
        <taxon>Ascomycota</taxon>
        <taxon>Pezizomycotina</taxon>
        <taxon>Sordariomycetes</taxon>
        <taxon>Hypocreomycetidae</taxon>
        <taxon>Hypocreales</taxon>
        <taxon>Hypocreaceae</taxon>
        <taxon>Trichoderma</taxon>
    </lineage>
</organism>
<proteinExistence type="predicted"/>
<keyword evidence="2" id="KW-1185">Reference proteome</keyword>
<evidence type="ECO:0000313" key="1">
    <source>
        <dbReference type="EMBL" id="PTB46949.1"/>
    </source>
</evidence>
<evidence type="ECO:0000313" key="2">
    <source>
        <dbReference type="Proteomes" id="UP000240493"/>
    </source>
</evidence>
<dbReference type="AlphaFoldDB" id="A0A2T3ZQ66"/>
<name>A0A2T3ZQ66_TRIA4</name>
<sequence>MFRQLYSGSLRFCPSCCLHTRKEKKKENNKKEKQRVPTIFNRPGVSTAQEHTHSWIPKAQGKRLLGRSTSVSAKRALLEHLGELYSGTSGIAGLSLIPPSRGPWVQ</sequence>
<dbReference type="Proteomes" id="UP000240493">
    <property type="component" value="Unassembled WGS sequence"/>
</dbReference>
<accession>A0A2T3ZQ66</accession>